<evidence type="ECO:0000313" key="3">
    <source>
        <dbReference type="Proteomes" id="UP001500665"/>
    </source>
</evidence>
<dbReference type="RefSeq" id="WP_344242417.1">
    <property type="nucleotide sequence ID" value="NZ_BAAAHH010000016.1"/>
</dbReference>
<dbReference type="EMBL" id="BAAAHH010000016">
    <property type="protein sequence ID" value="GAA0955481.1"/>
    <property type="molecule type" value="Genomic_DNA"/>
</dbReference>
<organism evidence="2 3">
    <name type="scientific">Actinocorallia libanotica</name>
    <dbReference type="NCBI Taxonomy" id="46162"/>
    <lineage>
        <taxon>Bacteria</taxon>
        <taxon>Bacillati</taxon>
        <taxon>Actinomycetota</taxon>
        <taxon>Actinomycetes</taxon>
        <taxon>Streptosporangiales</taxon>
        <taxon>Thermomonosporaceae</taxon>
        <taxon>Actinocorallia</taxon>
    </lineage>
</organism>
<evidence type="ECO:0000256" key="1">
    <source>
        <dbReference type="SAM" id="SignalP"/>
    </source>
</evidence>
<accession>A0ABN1RE15</accession>
<name>A0ABN1RE15_9ACTN</name>
<gene>
    <name evidence="2" type="ORF">GCM10009550_40390</name>
</gene>
<feature type="signal peptide" evidence="1">
    <location>
        <begin position="1"/>
        <end position="21"/>
    </location>
</feature>
<sequence>MMLRIAGAVLAVGLCVTGCGATPMDGGSVRRLTDQGVDPDLIYRLDLPGFTAMEHSAEPTGDGGFRMTYVSDSDPAVRAEFRAHPTEFTEELCTSTPIPHSDGTLPTECPSDKGWHRSSGGFHEYILMVRHGHIRLSAPLGVLESMPSYLGDLDHRWGPASQP</sequence>
<feature type="chain" id="PRO_5047359468" description="Lipoprotein" evidence="1">
    <location>
        <begin position="22"/>
        <end position="163"/>
    </location>
</feature>
<evidence type="ECO:0008006" key="4">
    <source>
        <dbReference type="Google" id="ProtNLM"/>
    </source>
</evidence>
<evidence type="ECO:0000313" key="2">
    <source>
        <dbReference type="EMBL" id="GAA0955481.1"/>
    </source>
</evidence>
<comment type="caution">
    <text evidence="2">The sequence shown here is derived from an EMBL/GenBank/DDBJ whole genome shotgun (WGS) entry which is preliminary data.</text>
</comment>
<protein>
    <recommendedName>
        <fullName evidence="4">Lipoprotein</fullName>
    </recommendedName>
</protein>
<dbReference type="Proteomes" id="UP001500665">
    <property type="component" value="Unassembled WGS sequence"/>
</dbReference>
<reference evidence="2 3" key="1">
    <citation type="journal article" date="2019" name="Int. J. Syst. Evol. Microbiol.">
        <title>The Global Catalogue of Microorganisms (GCM) 10K type strain sequencing project: providing services to taxonomists for standard genome sequencing and annotation.</title>
        <authorList>
            <consortium name="The Broad Institute Genomics Platform"/>
            <consortium name="The Broad Institute Genome Sequencing Center for Infectious Disease"/>
            <person name="Wu L."/>
            <person name="Ma J."/>
        </authorList>
    </citation>
    <scope>NUCLEOTIDE SEQUENCE [LARGE SCALE GENOMIC DNA]</scope>
    <source>
        <strain evidence="2 3">JCM 10696</strain>
    </source>
</reference>
<proteinExistence type="predicted"/>
<keyword evidence="3" id="KW-1185">Reference proteome</keyword>
<keyword evidence="1" id="KW-0732">Signal</keyword>